<dbReference type="RefSeq" id="WP_079511498.1">
    <property type="nucleotide sequence ID" value="NZ_FUYL01000002.1"/>
</dbReference>
<keyword evidence="4" id="KW-1185">Reference proteome</keyword>
<evidence type="ECO:0000259" key="1">
    <source>
        <dbReference type="Pfam" id="PF25791"/>
    </source>
</evidence>
<evidence type="ECO:0000313" key="4">
    <source>
        <dbReference type="Proteomes" id="UP000190339"/>
    </source>
</evidence>
<evidence type="ECO:0000259" key="2">
    <source>
        <dbReference type="Pfam" id="PF25792"/>
    </source>
</evidence>
<dbReference type="OrthoDB" id="1490406at2"/>
<protein>
    <submittedName>
        <fullName evidence="3">Uncharacterized protein</fullName>
    </submittedName>
</protein>
<feature type="domain" description="Probable ATP-binding protein BrxC alpha-helical" evidence="2">
    <location>
        <begin position="165"/>
        <end position="283"/>
    </location>
</feature>
<proteinExistence type="predicted"/>
<dbReference type="STRING" id="561365.SAMN05660866_01007"/>
<dbReference type="InterPro" id="IPR058038">
    <property type="entry name" value="BREX_BrxC_wHTH"/>
</dbReference>
<dbReference type="EMBL" id="FUYL01000002">
    <property type="protein sequence ID" value="SKB34955.1"/>
    <property type="molecule type" value="Genomic_DNA"/>
</dbReference>
<feature type="domain" description="Probable ATP-binding protein BrxC winged helix-turn-helix" evidence="1">
    <location>
        <begin position="60"/>
        <end position="133"/>
    </location>
</feature>
<organism evidence="3 4">
    <name type="scientific">Maribacter arcticus</name>
    <dbReference type="NCBI Taxonomy" id="561365"/>
    <lineage>
        <taxon>Bacteria</taxon>
        <taxon>Pseudomonadati</taxon>
        <taxon>Bacteroidota</taxon>
        <taxon>Flavobacteriia</taxon>
        <taxon>Flavobacteriales</taxon>
        <taxon>Flavobacteriaceae</taxon>
        <taxon>Maribacter</taxon>
    </lineage>
</organism>
<evidence type="ECO:0000313" key="3">
    <source>
        <dbReference type="EMBL" id="SKB34955.1"/>
    </source>
</evidence>
<sequence>METAFISSNQVIPANDIKGNTPISRFEEMVMHHMQAVYRKNALANAYASSNNDLLAHAKSRQTQTTNELTPAEEEVNNKLNLSGESPVVGDIVKQFEKAPYGWKDISTLDVLLQIAKKGHRRFEWRNEEITLELYAEKSINSRERDAVTVHKEKIHSKDEVINFIKTVNDDIFAETIVPSGTTDFKEAVTTFKTKLGPQLMAINRMKEEYETYPFSIHLKRFHTSLSDLYNERNPEKVVEQVIAQKEQLKESRDTFKYIEEFIDYNFKAYDKLVSFIADNKNNLTALDETAQVVADQLMGYVKDDQEPWDRFPQMKKGYKELYDAIKERIALLKTEVIKIYEAIFNEIDLKRNELEIKEANLTASDDFVLKKIQKEHEISQLEIYQLKASDFRSENFRILIDYKAKEDAQKTGKEYKTSIDVSLVAEMPPTTIENAEQLDAYISKLRERLMVKLAKNNKIYVS</sequence>
<gene>
    <name evidence="3" type="ORF">SAMN05660866_01007</name>
</gene>
<dbReference type="Pfam" id="PF25791">
    <property type="entry name" value="WHD_BREX_BrxC"/>
    <property type="match status" value="1"/>
</dbReference>
<dbReference type="Pfam" id="PF25792">
    <property type="entry name" value="BREX_BrxC_helical"/>
    <property type="match status" value="1"/>
</dbReference>
<reference evidence="4" key="1">
    <citation type="submission" date="2017-02" db="EMBL/GenBank/DDBJ databases">
        <authorList>
            <person name="Varghese N."/>
            <person name="Submissions S."/>
        </authorList>
    </citation>
    <scope>NUCLEOTIDE SEQUENCE [LARGE SCALE GENOMIC DNA]</scope>
    <source>
        <strain evidence="4">DSM 23546</strain>
    </source>
</reference>
<dbReference type="Proteomes" id="UP000190339">
    <property type="component" value="Unassembled WGS sequence"/>
</dbReference>
<dbReference type="InterPro" id="IPR058037">
    <property type="entry name" value="BREX_BrxC_helical"/>
</dbReference>
<accession>A0A1T5AJA7</accession>
<dbReference type="AlphaFoldDB" id="A0A1T5AJA7"/>
<name>A0A1T5AJA7_9FLAO</name>